<accession>A0A846XFX7</accession>
<dbReference type="EMBL" id="JAAXOO010000003">
    <property type="protein sequence ID" value="NKY34357.1"/>
    <property type="molecule type" value="Genomic_DNA"/>
</dbReference>
<dbReference type="RefSeq" id="WP_157112798.1">
    <property type="nucleotide sequence ID" value="NZ_JAAXOO010000003.1"/>
</dbReference>
<sequence>MVRIRRSAPDLWLIGPPAAPGTADSEPGVDTAVLEVAGGHLTWSLTAGQRVPAATLHDLDTAQEWLWALYGAEVALAADAYTEPVDSAAGPGNPDLASAVRRLAYAHWAAHWWPASTVDDIAALDPALLGSEIAELTEFCESVVDGADSAPVTGIEEISAGRTGDRDIGWDTGAGEWATGRADEYALAAGPNPSTRGADLVLERGTGGWDWRYCPAGVVDASERAVSWELFRAASSTVVRVRAVAAAGVPADLPGYLRPHALIHTPAGFLDIALEFSGDAWSGEAAEPADSVRGIEIYVPGVGPSAPAGAAAHRIPDAAADAEQRRRVRELARTRLRLAATWSGAVSPGAAGHPATGESGYSAAPPTVHPLADIAPLESEIAAAVEDSDF</sequence>
<proteinExistence type="predicted"/>
<gene>
    <name evidence="2" type="ORF">HGA13_14925</name>
</gene>
<evidence type="ECO:0000313" key="2">
    <source>
        <dbReference type="EMBL" id="NKY34357.1"/>
    </source>
</evidence>
<dbReference type="Proteomes" id="UP000565715">
    <property type="component" value="Unassembled WGS sequence"/>
</dbReference>
<evidence type="ECO:0000256" key="1">
    <source>
        <dbReference type="SAM" id="MobiDB-lite"/>
    </source>
</evidence>
<comment type="caution">
    <text evidence="2">The sequence shown here is derived from an EMBL/GenBank/DDBJ whole genome shotgun (WGS) entry which is preliminary data.</text>
</comment>
<reference evidence="2 3" key="1">
    <citation type="submission" date="2020-04" db="EMBL/GenBank/DDBJ databases">
        <title>MicrobeNet Type strains.</title>
        <authorList>
            <person name="Nicholson A.C."/>
        </authorList>
    </citation>
    <scope>NUCLEOTIDE SEQUENCE [LARGE SCALE GENOMIC DNA]</scope>
    <source>
        <strain evidence="2 3">DSM 45078</strain>
    </source>
</reference>
<keyword evidence="3" id="KW-1185">Reference proteome</keyword>
<dbReference type="AlphaFoldDB" id="A0A846XFX7"/>
<feature type="region of interest" description="Disordered" evidence="1">
    <location>
        <begin position="347"/>
        <end position="369"/>
    </location>
</feature>
<name>A0A846XFX7_9NOCA</name>
<protein>
    <submittedName>
        <fullName evidence="2">Uncharacterized protein</fullName>
    </submittedName>
</protein>
<organism evidence="2 3">
    <name type="scientific">Nocardia speluncae</name>
    <dbReference type="NCBI Taxonomy" id="419477"/>
    <lineage>
        <taxon>Bacteria</taxon>
        <taxon>Bacillati</taxon>
        <taxon>Actinomycetota</taxon>
        <taxon>Actinomycetes</taxon>
        <taxon>Mycobacteriales</taxon>
        <taxon>Nocardiaceae</taxon>
        <taxon>Nocardia</taxon>
    </lineage>
</organism>
<evidence type="ECO:0000313" key="3">
    <source>
        <dbReference type="Proteomes" id="UP000565715"/>
    </source>
</evidence>